<dbReference type="Proteomes" id="UP001213039">
    <property type="component" value="Chromosome"/>
</dbReference>
<keyword evidence="1" id="KW-0808">Transferase</keyword>
<evidence type="ECO:0000313" key="2">
    <source>
        <dbReference type="Proteomes" id="UP001213039"/>
    </source>
</evidence>
<gene>
    <name evidence="1" type="primary">pgsA</name>
    <name evidence="1" type="ORF">Me_995_000400</name>
</gene>
<accession>A0ACD4PH20</accession>
<keyword evidence="2" id="KW-1185">Reference proteome</keyword>
<reference evidence="1" key="1">
    <citation type="submission" date="2022-12" db="EMBL/GenBank/DDBJ databases">
        <authorList>
            <consortium name="Asia Pacific Centre for Animal Health"/>
            <person name="Klose S.M."/>
            <person name="Legione A.R."/>
            <person name="Monotti I."/>
            <person name="Bushell R."/>
            <person name="Marenda M.S."/>
            <person name="Sugiyama T."/>
            <person name="Browning G.F."/>
            <person name="Vaz P.K."/>
        </authorList>
    </citation>
    <scope>NUCLEOTIDE SEQUENCE</scope>
    <source>
        <strain evidence="1">Felid995</strain>
    </source>
</reference>
<evidence type="ECO:0000313" key="1">
    <source>
        <dbReference type="EMBL" id="WBP83781.1"/>
    </source>
</evidence>
<sequence length="227" mass="26046">MNKIKSFFNHLSLKASNFMTKVKVFFQSNRSNIPNWLTILRMILIAPALLLMIFYWVFMHAFDTDEFMPVLKTIISLILIIFIISMATDFLDGYLARRWKVVSNFGKLWDPLADKVMTTSVLIFLASINVVPFWIVVIFVLRDIIIDGIRVVMYKNNVEIAANIYGKIKTLVMSIGIILSTIIYLSVPSIFANPGFNILINITMVVALGFSLYSGYLYIKKAKEFIF</sequence>
<dbReference type="EMBL" id="CP114370">
    <property type="protein sequence ID" value="WBP83781.1"/>
    <property type="molecule type" value="Genomic_DNA"/>
</dbReference>
<dbReference type="EC" id="2.7.8.5" evidence="1"/>
<organism evidence="1 2">
    <name type="scientific">Mycoplasmopsis edwardii</name>
    <dbReference type="NCBI Taxonomy" id="53558"/>
    <lineage>
        <taxon>Bacteria</taxon>
        <taxon>Bacillati</taxon>
        <taxon>Mycoplasmatota</taxon>
        <taxon>Mycoplasmoidales</taxon>
        <taxon>Metamycoplasmataceae</taxon>
        <taxon>Mycoplasmopsis</taxon>
    </lineage>
</organism>
<proteinExistence type="predicted"/>
<protein>
    <submittedName>
        <fullName evidence="1">CDP-diacylglycerol--glycerol-3-phosphate 3-phosphatidyltransferase</fullName>
        <ecNumber evidence="1">2.7.8.5</ecNumber>
    </submittedName>
</protein>
<name>A0ACD4PH20_9BACT</name>